<dbReference type="Proteomes" id="UP001418796">
    <property type="component" value="Unassembled WGS sequence"/>
</dbReference>
<gene>
    <name evidence="2" type="ORF">MKY91_20015</name>
</gene>
<protein>
    <recommendedName>
        <fullName evidence="1">Mannosylglycerate hydrolase MGH1-like glycoside hydrolase domain-containing protein</fullName>
    </recommendedName>
</protein>
<comment type="caution">
    <text evidence="2">The sequence shown here is derived from an EMBL/GenBank/DDBJ whole genome shotgun (WGS) entry which is preliminary data.</text>
</comment>
<evidence type="ECO:0000259" key="1">
    <source>
        <dbReference type="Pfam" id="PF22422"/>
    </source>
</evidence>
<dbReference type="Pfam" id="PF22422">
    <property type="entry name" value="MGH1-like_GH"/>
    <property type="match status" value="1"/>
</dbReference>
<sequence>MTQAILSRLYDQIDQTTDRTTHFVSTNNQLEAMVTKAHVQLNQCIKDHGNGKPVLHEGGIYHGTWLESTGTINAEILSRFLPDIAQHTFEQFATHQRADGLIPYKVTPDGPNYRQIQLVSPLARSVWSHYQLNGRDKAFLKKMYDAMAKYDSWLTTYRNTRQTGCVEAFSTFDTGHDRSPRFWHAPDVPHTGDATKYHLDSPHLPFLAPDLTANVYCQRRYLAKIAIELGDTTHNWLALADQSLHSLMEYCYDKDDHLFYDLDRNHQHVKVQSDVLLRVLACEVGDDDFFKQALSRYLLHTKKFFSAYPFTSIALDDPRFDPTSTAYNSWSGTSNFLSLIRAPHAFEAHGHYVELTWVLQPILTAFAHMDRFPQTLHPWTGEAGFTDVYSPSILCLLDYIERLSGILPRPDGELWITGLTPYPFHQEHEQHEVAYSRHHNDHEYTLTHINETCTLYKDREELATFPAGIRLILNEVDQSISIVGMSVRTIKGTLTYQQTDYPFQIKGNEIQTLQAGAWATTQSPGIVPPTYE</sequence>
<name>A0ABU9VNH6_9BACI</name>
<dbReference type="InterPro" id="IPR012341">
    <property type="entry name" value="6hp_glycosidase-like_sf"/>
</dbReference>
<dbReference type="SUPFAM" id="SSF48208">
    <property type="entry name" value="Six-hairpin glycosidases"/>
    <property type="match status" value="1"/>
</dbReference>
<accession>A0ABU9VNH6</accession>
<evidence type="ECO:0000313" key="2">
    <source>
        <dbReference type="EMBL" id="MEN0645457.1"/>
    </source>
</evidence>
<dbReference type="Gene3D" id="1.50.10.10">
    <property type="match status" value="1"/>
</dbReference>
<proteinExistence type="predicted"/>
<dbReference type="InterPro" id="IPR008928">
    <property type="entry name" value="6-hairpin_glycosidase_sf"/>
</dbReference>
<reference evidence="2 3" key="1">
    <citation type="submission" date="2024-03" db="EMBL/GenBank/DDBJ databases">
        <title>Bacilli Hybrid Assemblies.</title>
        <authorList>
            <person name="Kovac J."/>
        </authorList>
    </citation>
    <scope>NUCLEOTIDE SEQUENCE [LARGE SCALE GENOMIC DNA]</scope>
    <source>
        <strain evidence="2 3">FSL R7-0666</strain>
    </source>
</reference>
<dbReference type="EMBL" id="JBCITK010000001">
    <property type="protein sequence ID" value="MEN0645457.1"/>
    <property type="molecule type" value="Genomic_DNA"/>
</dbReference>
<dbReference type="RefSeq" id="WP_343132030.1">
    <property type="nucleotide sequence ID" value="NZ_JBCITK010000001.1"/>
</dbReference>
<organism evidence="2 3">
    <name type="scientific">Alkalicoccobacillus gibsonii</name>
    <dbReference type="NCBI Taxonomy" id="79881"/>
    <lineage>
        <taxon>Bacteria</taxon>
        <taxon>Bacillati</taxon>
        <taxon>Bacillota</taxon>
        <taxon>Bacilli</taxon>
        <taxon>Bacillales</taxon>
        <taxon>Bacillaceae</taxon>
        <taxon>Alkalicoccobacillus</taxon>
    </lineage>
</organism>
<evidence type="ECO:0000313" key="3">
    <source>
        <dbReference type="Proteomes" id="UP001418796"/>
    </source>
</evidence>
<feature type="domain" description="Mannosylglycerate hydrolase MGH1-like glycoside hydrolase" evidence="1">
    <location>
        <begin position="78"/>
        <end position="383"/>
    </location>
</feature>
<keyword evidence="3" id="KW-1185">Reference proteome</keyword>
<dbReference type="InterPro" id="IPR054491">
    <property type="entry name" value="MGH1-like_GH"/>
</dbReference>